<reference evidence="1 2" key="1">
    <citation type="submission" date="2021-06" db="EMBL/GenBank/DDBJ databases">
        <title>Caerostris extrusa draft genome.</title>
        <authorList>
            <person name="Kono N."/>
            <person name="Arakawa K."/>
        </authorList>
    </citation>
    <scope>NUCLEOTIDE SEQUENCE [LARGE SCALE GENOMIC DNA]</scope>
</reference>
<evidence type="ECO:0000313" key="1">
    <source>
        <dbReference type="EMBL" id="GIY19079.1"/>
    </source>
</evidence>
<dbReference type="AlphaFoldDB" id="A0AAV4RDH9"/>
<comment type="caution">
    <text evidence="1">The sequence shown here is derived from an EMBL/GenBank/DDBJ whole genome shotgun (WGS) entry which is preliminary data.</text>
</comment>
<name>A0AAV4RDH9_CAEEX</name>
<accession>A0AAV4RDH9</accession>
<protein>
    <submittedName>
        <fullName evidence="1">Uncharacterized protein</fullName>
    </submittedName>
</protein>
<organism evidence="1 2">
    <name type="scientific">Caerostris extrusa</name>
    <name type="common">Bark spider</name>
    <name type="synonym">Caerostris bankana</name>
    <dbReference type="NCBI Taxonomy" id="172846"/>
    <lineage>
        <taxon>Eukaryota</taxon>
        <taxon>Metazoa</taxon>
        <taxon>Ecdysozoa</taxon>
        <taxon>Arthropoda</taxon>
        <taxon>Chelicerata</taxon>
        <taxon>Arachnida</taxon>
        <taxon>Araneae</taxon>
        <taxon>Araneomorphae</taxon>
        <taxon>Entelegynae</taxon>
        <taxon>Araneoidea</taxon>
        <taxon>Araneidae</taxon>
        <taxon>Caerostris</taxon>
    </lineage>
</organism>
<keyword evidence="2" id="KW-1185">Reference proteome</keyword>
<evidence type="ECO:0000313" key="2">
    <source>
        <dbReference type="Proteomes" id="UP001054945"/>
    </source>
</evidence>
<sequence>MRHLSSVWKCSTVRHKGEAVSKWRLENSPLAEGGRWEANLHESEAGSCSIASSQLQPIERFNTCPNLSLSPTNDLPFNCFQAE</sequence>
<dbReference type="Proteomes" id="UP001054945">
    <property type="component" value="Unassembled WGS sequence"/>
</dbReference>
<dbReference type="EMBL" id="BPLR01007712">
    <property type="protein sequence ID" value="GIY19079.1"/>
    <property type="molecule type" value="Genomic_DNA"/>
</dbReference>
<proteinExistence type="predicted"/>
<gene>
    <name evidence="1" type="ORF">CEXT_174491</name>
</gene>